<dbReference type="SUPFAM" id="SSF48452">
    <property type="entry name" value="TPR-like"/>
    <property type="match status" value="1"/>
</dbReference>
<sequence length="243" mass="25827">MKLVKVDIETNQALAAQLMQVGLPLQSIPMVAAFYKGQIIDLIQGAQPESEVKRFIEALLKMSGGGAMPATDILAAARAALQDSQPEEAAALFGSLLQIEPENPDGWAGMIRAMIALNDVEAAREVISQIPAKIADHTEIAGARAALALHEEGLVAAAALEEVRAQSDADPANHELRFKLAGALNGAGRRAQAAQALLDIIKADRNWNEGAAKTELLRFFDAWGNADSATMPARRKLSAILFS</sequence>
<evidence type="ECO:0000313" key="1">
    <source>
        <dbReference type="EMBL" id="GAJ29534.1"/>
    </source>
</evidence>
<evidence type="ECO:0000313" key="2">
    <source>
        <dbReference type="Proteomes" id="UP000019760"/>
    </source>
</evidence>
<dbReference type="Gene3D" id="1.25.40.10">
    <property type="entry name" value="Tetratricopeptide repeat domain"/>
    <property type="match status" value="2"/>
</dbReference>
<dbReference type="AlphaFoldDB" id="A0A023D611"/>
<dbReference type="InterPro" id="IPR036249">
    <property type="entry name" value="Thioredoxin-like_sf"/>
</dbReference>
<dbReference type="EMBL" id="BAND01000064">
    <property type="protein sequence ID" value="GAJ29534.1"/>
    <property type="molecule type" value="Genomic_DNA"/>
</dbReference>
<reference evidence="2" key="1">
    <citation type="journal article" date="2014" name="FEMS Microbiol. Lett.">
        <title>Draft Genomic DNA Sequence of the Facultatively Methylotrophic Bacterium Acidomonas methanolica type strain MB58.</title>
        <authorList>
            <person name="Higashiura N."/>
            <person name="Hadano H."/>
            <person name="Hirakawa H."/>
            <person name="Matsutani M."/>
            <person name="Takabe S."/>
            <person name="Matsushita K."/>
            <person name="Azuma Y."/>
        </authorList>
    </citation>
    <scope>NUCLEOTIDE SEQUENCE [LARGE SCALE GENOMIC DNA]</scope>
    <source>
        <strain evidence="2">MB58</strain>
    </source>
</reference>
<accession>A0A023D611</accession>
<proteinExistence type="predicted"/>
<reference evidence="1 2" key="2">
    <citation type="journal article" date="2014" name="FEMS Microbiol. Lett.">
        <title>Draft genomic DNA sequence of the facultatively methylotrophic bacterium Acidomonas methanolica type strain MB58.</title>
        <authorList>
            <person name="Higashiura N."/>
            <person name="Hadano H."/>
            <person name="Hirakawa H."/>
            <person name="Matsutani M."/>
            <person name="Takabe S."/>
            <person name="Matsushita K."/>
            <person name="Azuma Y."/>
        </authorList>
    </citation>
    <scope>NUCLEOTIDE SEQUENCE [LARGE SCALE GENOMIC DNA]</scope>
    <source>
        <strain evidence="1 2">MB58</strain>
    </source>
</reference>
<dbReference type="Pfam" id="PF14561">
    <property type="entry name" value="TPR_20"/>
    <property type="match status" value="1"/>
</dbReference>
<gene>
    <name evidence="1" type="ORF">Amme_064_028</name>
</gene>
<comment type="caution">
    <text evidence="1">The sequence shown here is derived from an EMBL/GenBank/DDBJ whole genome shotgun (WGS) entry which is preliminary data.</text>
</comment>
<dbReference type="Gene3D" id="3.40.30.10">
    <property type="entry name" value="Glutaredoxin"/>
    <property type="match status" value="1"/>
</dbReference>
<organism evidence="1 2">
    <name type="scientific">Acidomonas methanolica NBRC 104435</name>
    <dbReference type="NCBI Taxonomy" id="1231351"/>
    <lineage>
        <taxon>Bacteria</taxon>
        <taxon>Pseudomonadati</taxon>
        <taxon>Pseudomonadota</taxon>
        <taxon>Alphaproteobacteria</taxon>
        <taxon>Acetobacterales</taxon>
        <taxon>Acetobacteraceae</taxon>
        <taxon>Acidomonas</taxon>
    </lineage>
</organism>
<dbReference type="SUPFAM" id="SSF52833">
    <property type="entry name" value="Thioredoxin-like"/>
    <property type="match status" value="1"/>
</dbReference>
<dbReference type="Proteomes" id="UP000019760">
    <property type="component" value="Unassembled WGS sequence"/>
</dbReference>
<dbReference type="Pfam" id="PF14559">
    <property type="entry name" value="TPR_19"/>
    <property type="match status" value="1"/>
</dbReference>
<keyword evidence="2" id="KW-1185">Reference proteome</keyword>
<name>A0A023D611_ACIMT</name>
<dbReference type="InterPro" id="IPR011990">
    <property type="entry name" value="TPR-like_helical_dom_sf"/>
</dbReference>
<protein>
    <submittedName>
        <fullName evidence="1">Thioredoxin</fullName>
    </submittedName>
</protein>